<dbReference type="NCBIfam" id="TIGR03519">
    <property type="entry name" value="T9SS_PorP_fam"/>
    <property type="match status" value="1"/>
</dbReference>
<evidence type="ECO:0000313" key="1">
    <source>
        <dbReference type="EMBL" id="AEL27741.1"/>
    </source>
</evidence>
<dbReference type="InterPro" id="IPR019861">
    <property type="entry name" value="PorP/SprF_Bacteroidetes"/>
</dbReference>
<protein>
    <submittedName>
        <fullName evidence="1">Putative membrane protein</fullName>
    </submittedName>
</protein>
<dbReference type="Pfam" id="PF11751">
    <property type="entry name" value="PorP_SprF"/>
    <property type="match status" value="1"/>
</dbReference>
<gene>
    <name evidence="1" type="ordered locus">Cycma_4033</name>
</gene>
<evidence type="ECO:0000313" key="2">
    <source>
        <dbReference type="Proteomes" id="UP000001635"/>
    </source>
</evidence>
<dbReference type="EMBL" id="CP002955">
    <property type="protein sequence ID" value="AEL27741.1"/>
    <property type="molecule type" value="Genomic_DNA"/>
</dbReference>
<sequence length="335" mass="38046">MLFVSCFLSYPLDLLAQDFQFTQFYAAPLNLSPAFAGAMETTRIGINYRKQWPGLGYDFTASGIYYDNFVDETNVGFGFSASQFSESLLKIKSTDIAGYLSYKLILNNESFLRFGGQLGLVNRSLTLQEMVFGDQIDLLNRTVNSSTIDLLPGEDSKWYPDLSFGALFQAPDFWFGLSSSHVSRPNIGFLEDGIGNELPIKWDIHGGYVKNLDRRMFKSGEVRKVFSVSFNYKRQGTFQQIEVIPQIQVENFIGGLGFRNITRFNELPDQNSINAVLGFSLMSGITMAYSYDYMLNKFSNPAHVSHEVSIYFTDLRRKKFMQTILPCPTSNGRRY</sequence>
<dbReference type="eggNOG" id="COG4772">
    <property type="taxonomic scope" value="Bacteria"/>
</dbReference>
<dbReference type="Proteomes" id="UP000001635">
    <property type="component" value="Chromosome"/>
</dbReference>
<name>G0J7A8_CYCMS</name>
<dbReference type="AlphaFoldDB" id="G0J7A8"/>
<dbReference type="KEGG" id="cmr:Cycma_4033"/>
<organism evidence="1 2">
    <name type="scientific">Cyclobacterium marinum (strain ATCC 25205 / DSM 745 / LMG 13164 / NCIMB 1802)</name>
    <name type="common">Flectobacillus marinus</name>
    <dbReference type="NCBI Taxonomy" id="880070"/>
    <lineage>
        <taxon>Bacteria</taxon>
        <taxon>Pseudomonadati</taxon>
        <taxon>Bacteroidota</taxon>
        <taxon>Cytophagia</taxon>
        <taxon>Cytophagales</taxon>
        <taxon>Cyclobacteriaceae</taxon>
        <taxon>Cyclobacterium</taxon>
    </lineage>
</organism>
<dbReference type="HOGENOM" id="CLU_068235_1_0_10"/>
<reference evidence="2" key="1">
    <citation type="submission" date="2011-07" db="EMBL/GenBank/DDBJ databases">
        <title>The complete genome of Cyclobacterium marinum DSM 745.</title>
        <authorList>
            <person name="Lucas S."/>
            <person name="Han J."/>
            <person name="Lapidus A."/>
            <person name="Bruce D."/>
            <person name="Goodwin L."/>
            <person name="Pitluck S."/>
            <person name="Peters L."/>
            <person name="Kyrpides N."/>
            <person name="Mavromatis K."/>
            <person name="Ivanova N."/>
            <person name="Ovchinnikova G."/>
            <person name="Chertkov O."/>
            <person name="Detter J.C."/>
            <person name="Tapia R."/>
            <person name="Han C."/>
            <person name="Land M."/>
            <person name="Hauser L."/>
            <person name="Markowitz V."/>
            <person name="Cheng J.-F."/>
            <person name="Hugenholtz P."/>
            <person name="Woyke T."/>
            <person name="Wu D."/>
            <person name="Tindall B."/>
            <person name="Schuetze A."/>
            <person name="Brambilla E."/>
            <person name="Klenk H.-P."/>
            <person name="Eisen J.A."/>
        </authorList>
    </citation>
    <scope>NUCLEOTIDE SEQUENCE [LARGE SCALE GENOMIC DNA]</scope>
    <source>
        <strain evidence="2">ATCC 25205 / DSM 745 / LMG 13164 / NCIMB 1802</strain>
    </source>
</reference>
<keyword evidence="2" id="KW-1185">Reference proteome</keyword>
<dbReference type="STRING" id="880070.Cycma_4033"/>
<accession>G0J7A8</accession>
<proteinExistence type="predicted"/>